<gene>
    <name evidence="1" type="ORF">EJD97_005883</name>
</gene>
<sequence length="175" mass="19424">MVNTRYNDIKIVAPANAPIEGLAARDRGRGRSRGRVRERGHGRVAPAMEEVFIPNVPINGNPSVEKVEFENVEEVKNEKGLLEKRPPRCDSIVISPVKGSSFSSSVDWDVKTKALSIGSIHVASESNEVFPNDLPGMPPDRDIDFLIYLEPGTLPIQIPPYRMDPAELRELKTQI</sequence>
<dbReference type="PANTHER" id="PTHR15503">
    <property type="entry name" value="LDOC1 RELATED"/>
    <property type="match status" value="1"/>
</dbReference>
<evidence type="ECO:0000313" key="1">
    <source>
        <dbReference type="EMBL" id="TMW97272.1"/>
    </source>
</evidence>
<dbReference type="EMBL" id="RXGB01001853">
    <property type="protein sequence ID" value="TMW97272.1"/>
    <property type="molecule type" value="Genomic_DNA"/>
</dbReference>
<proteinExistence type="predicted"/>
<organism evidence="1">
    <name type="scientific">Solanum chilense</name>
    <name type="common">Tomato</name>
    <name type="synonym">Lycopersicon chilense</name>
    <dbReference type="NCBI Taxonomy" id="4083"/>
    <lineage>
        <taxon>Eukaryota</taxon>
        <taxon>Viridiplantae</taxon>
        <taxon>Streptophyta</taxon>
        <taxon>Embryophyta</taxon>
        <taxon>Tracheophyta</taxon>
        <taxon>Spermatophyta</taxon>
        <taxon>Magnoliopsida</taxon>
        <taxon>eudicotyledons</taxon>
        <taxon>Gunneridae</taxon>
        <taxon>Pentapetalae</taxon>
        <taxon>asterids</taxon>
        <taxon>lamiids</taxon>
        <taxon>Solanales</taxon>
        <taxon>Solanaceae</taxon>
        <taxon>Solanoideae</taxon>
        <taxon>Solaneae</taxon>
        <taxon>Solanum</taxon>
        <taxon>Solanum subgen. Lycopersicon</taxon>
    </lineage>
</organism>
<dbReference type="PANTHER" id="PTHR15503:SF45">
    <property type="entry name" value="RNA-DIRECTED DNA POLYMERASE HOMOLOG"/>
    <property type="match status" value="1"/>
</dbReference>
<protein>
    <submittedName>
        <fullName evidence="1">Uncharacterized protein</fullName>
    </submittedName>
</protein>
<dbReference type="AlphaFoldDB" id="A0A6N2BP21"/>
<comment type="caution">
    <text evidence="1">The sequence shown here is derived from an EMBL/GenBank/DDBJ whole genome shotgun (WGS) entry which is preliminary data.</text>
</comment>
<dbReference type="InterPro" id="IPR032567">
    <property type="entry name" value="RTL1-rel"/>
</dbReference>
<name>A0A6N2BP21_SOLCI</name>
<accession>A0A6N2BP21</accession>
<reference evidence="1" key="1">
    <citation type="submission" date="2019-05" db="EMBL/GenBank/DDBJ databases">
        <title>The de novo reference genome and transcriptome assemblies of the wild tomato species Solanum chilense.</title>
        <authorList>
            <person name="Stam R."/>
            <person name="Nosenko T."/>
            <person name="Hoerger A.C."/>
            <person name="Stephan W."/>
            <person name="Seidel M.A."/>
            <person name="Kuhn J.M.M."/>
            <person name="Haberer G."/>
            <person name="Tellier A."/>
        </authorList>
    </citation>
    <scope>NUCLEOTIDE SEQUENCE</scope>
    <source>
        <tissue evidence="1">Mature leaves</tissue>
    </source>
</reference>